<dbReference type="GO" id="GO:0045892">
    <property type="term" value="P:negative regulation of DNA-templated transcription"/>
    <property type="evidence" value="ECO:0007669"/>
    <property type="project" value="TreeGrafter"/>
</dbReference>
<feature type="binding site" evidence="7">
    <location>
        <position position="163"/>
    </location>
    <ligand>
        <name>Zn(2+)</name>
        <dbReference type="ChEBI" id="CHEBI:29105"/>
    </ligand>
</feature>
<dbReference type="Proteomes" id="UP000321638">
    <property type="component" value="Unassembled WGS sequence"/>
</dbReference>
<dbReference type="InterPro" id="IPR043135">
    <property type="entry name" value="Fur_C"/>
</dbReference>
<dbReference type="EMBL" id="VDUZ01000003">
    <property type="protein sequence ID" value="TXL81707.1"/>
    <property type="molecule type" value="Genomic_DNA"/>
</dbReference>
<comment type="similarity">
    <text evidence="1">Belongs to the Fur family.</text>
</comment>
<dbReference type="RefSeq" id="WP_147845615.1">
    <property type="nucleotide sequence ID" value="NZ_VDUZ01000003.1"/>
</dbReference>
<dbReference type="Gene3D" id="3.30.1490.190">
    <property type="match status" value="1"/>
</dbReference>
<evidence type="ECO:0000313" key="9">
    <source>
        <dbReference type="Proteomes" id="UP000321638"/>
    </source>
</evidence>
<dbReference type="AlphaFoldDB" id="A0A5C8PTZ2"/>
<evidence type="ECO:0000256" key="4">
    <source>
        <dbReference type="ARBA" id="ARBA00023015"/>
    </source>
</evidence>
<keyword evidence="3 7" id="KW-0862">Zinc</keyword>
<dbReference type="GO" id="GO:0005829">
    <property type="term" value="C:cytosol"/>
    <property type="evidence" value="ECO:0007669"/>
    <property type="project" value="TreeGrafter"/>
</dbReference>
<protein>
    <submittedName>
        <fullName evidence="8">Transcriptional repressor</fullName>
    </submittedName>
</protein>
<gene>
    <name evidence="8" type="ORF">FHP25_04030</name>
</gene>
<feature type="binding site" evidence="7">
    <location>
        <position position="160"/>
    </location>
    <ligand>
        <name>Zn(2+)</name>
        <dbReference type="ChEBI" id="CHEBI:29105"/>
    </ligand>
</feature>
<evidence type="ECO:0000256" key="2">
    <source>
        <dbReference type="ARBA" id="ARBA00022491"/>
    </source>
</evidence>
<evidence type="ECO:0000256" key="6">
    <source>
        <dbReference type="ARBA" id="ARBA00023163"/>
    </source>
</evidence>
<evidence type="ECO:0000256" key="5">
    <source>
        <dbReference type="ARBA" id="ARBA00023125"/>
    </source>
</evidence>
<evidence type="ECO:0000313" key="8">
    <source>
        <dbReference type="EMBL" id="TXL81707.1"/>
    </source>
</evidence>
<dbReference type="GO" id="GO:0000976">
    <property type="term" value="F:transcription cis-regulatory region binding"/>
    <property type="evidence" value="ECO:0007669"/>
    <property type="project" value="TreeGrafter"/>
</dbReference>
<dbReference type="OrthoDB" id="9801127at2"/>
<proteinExistence type="inferred from homology"/>
<keyword evidence="4" id="KW-0805">Transcription regulation</keyword>
<sequence>MAPHTQAAAPRLQPGAQHDHAHCVEDALALAERVCRQRGARFTELRRRVFELVWASHKPVGAYAILESLRTEGLGSAPPTVYRALDFLLEQGLVHRVESLNAFIGCAHPGESHRGFFLICHRCGNAEELQDPGLADAIARSAGERGFATRHMTLEVNGICAVCSGRT</sequence>
<dbReference type="InterPro" id="IPR036388">
    <property type="entry name" value="WH-like_DNA-bd_sf"/>
</dbReference>
<dbReference type="SUPFAM" id="SSF46785">
    <property type="entry name" value="Winged helix' DNA-binding domain"/>
    <property type="match status" value="1"/>
</dbReference>
<reference evidence="8 9" key="1">
    <citation type="submission" date="2019-06" db="EMBL/GenBank/DDBJ databases">
        <title>New taxonomy in bacterial strain CC-CFT640, isolated from vineyard.</title>
        <authorList>
            <person name="Lin S.-Y."/>
            <person name="Tsai C.-F."/>
            <person name="Young C.-C."/>
        </authorList>
    </citation>
    <scope>NUCLEOTIDE SEQUENCE [LARGE SCALE GENOMIC DNA]</scope>
    <source>
        <strain evidence="8 9">CC-CFT640</strain>
    </source>
</reference>
<comment type="caution">
    <text evidence="8">The sequence shown here is derived from an EMBL/GenBank/DDBJ whole genome shotgun (WGS) entry which is preliminary data.</text>
</comment>
<dbReference type="Pfam" id="PF01475">
    <property type="entry name" value="FUR"/>
    <property type="match status" value="1"/>
</dbReference>
<dbReference type="InterPro" id="IPR002481">
    <property type="entry name" value="FUR"/>
</dbReference>
<organism evidence="8 9">
    <name type="scientific">Vineibacter terrae</name>
    <dbReference type="NCBI Taxonomy" id="2586908"/>
    <lineage>
        <taxon>Bacteria</taxon>
        <taxon>Pseudomonadati</taxon>
        <taxon>Pseudomonadota</taxon>
        <taxon>Alphaproteobacteria</taxon>
        <taxon>Hyphomicrobiales</taxon>
        <taxon>Vineibacter</taxon>
    </lineage>
</organism>
<dbReference type="PANTHER" id="PTHR33202:SF6">
    <property type="entry name" value="ZINC UPTAKE REGULATION PROTEIN"/>
    <property type="match status" value="1"/>
</dbReference>
<dbReference type="InterPro" id="IPR036390">
    <property type="entry name" value="WH_DNA-bd_sf"/>
</dbReference>
<dbReference type="GO" id="GO:0008270">
    <property type="term" value="F:zinc ion binding"/>
    <property type="evidence" value="ECO:0007669"/>
    <property type="project" value="TreeGrafter"/>
</dbReference>
<feature type="binding site" evidence="7">
    <location>
        <position position="123"/>
    </location>
    <ligand>
        <name>Zn(2+)</name>
        <dbReference type="ChEBI" id="CHEBI:29105"/>
    </ligand>
</feature>
<evidence type="ECO:0000256" key="7">
    <source>
        <dbReference type="PIRSR" id="PIRSR602481-1"/>
    </source>
</evidence>
<evidence type="ECO:0000256" key="3">
    <source>
        <dbReference type="ARBA" id="ARBA00022833"/>
    </source>
</evidence>
<keyword evidence="9" id="KW-1185">Reference proteome</keyword>
<evidence type="ECO:0000256" key="1">
    <source>
        <dbReference type="ARBA" id="ARBA00007957"/>
    </source>
</evidence>
<keyword evidence="7" id="KW-0479">Metal-binding</keyword>
<keyword evidence="5" id="KW-0238">DNA-binding</keyword>
<feature type="binding site" evidence="7">
    <location>
        <position position="120"/>
    </location>
    <ligand>
        <name>Zn(2+)</name>
        <dbReference type="ChEBI" id="CHEBI:29105"/>
    </ligand>
</feature>
<comment type="cofactor">
    <cofactor evidence="7">
        <name>Zn(2+)</name>
        <dbReference type="ChEBI" id="CHEBI:29105"/>
    </cofactor>
    <text evidence="7">Binds 1 zinc ion per subunit.</text>
</comment>
<dbReference type="GO" id="GO:0003700">
    <property type="term" value="F:DNA-binding transcription factor activity"/>
    <property type="evidence" value="ECO:0007669"/>
    <property type="project" value="InterPro"/>
</dbReference>
<dbReference type="GO" id="GO:1900376">
    <property type="term" value="P:regulation of secondary metabolite biosynthetic process"/>
    <property type="evidence" value="ECO:0007669"/>
    <property type="project" value="TreeGrafter"/>
</dbReference>
<accession>A0A5C8PTZ2</accession>
<name>A0A5C8PTZ2_9HYPH</name>
<dbReference type="Gene3D" id="1.10.10.10">
    <property type="entry name" value="Winged helix-like DNA-binding domain superfamily/Winged helix DNA-binding domain"/>
    <property type="match status" value="1"/>
</dbReference>
<keyword evidence="6" id="KW-0804">Transcription</keyword>
<dbReference type="PANTHER" id="PTHR33202">
    <property type="entry name" value="ZINC UPTAKE REGULATION PROTEIN"/>
    <property type="match status" value="1"/>
</dbReference>
<keyword evidence="2" id="KW-0678">Repressor</keyword>